<keyword evidence="3" id="KW-0238">DNA-binding</keyword>
<dbReference type="Pfam" id="PF00126">
    <property type="entry name" value="HTH_1"/>
    <property type="match status" value="1"/>
</dbReference>
<organism evidence="6">
    <name type="scientific">Serratia marcescens</name>
    <dbReference type="NCBI Taxonomy" id="615"/>
    <lineage>
        <taxon>Bacteria</taxon>
        <taxon>Pseudomonadati</taxon>
        <taxon>Pseudomonadota</taxon>
        <taxon>Gammaproteobacteria</taxon>
        <taxon>Enterobacterales</taxon>
        <taxon>Yersiniaceae</taxon>
        <taxon>Serratia</taxon>
    </lineage>
</organism>
<dbReference type="InterPro" id="IPR037402">
    <property type="entry name" value="YidZ_PBP2"/>
</dbReference>
<dbReference type="EMBL" id="LT575490">
    <property type="protein sequence ID" value="SAY43777.1"/>
    <property type="molecule type" value="Genomic_DNA"/>
</dbReference>
<comment type="similarity">
    <text evidence="1">Belongs to the LysR transcriptional regulatory family.</text>
</comment>
<name>A0A1C3HFF6_SERMA</name>
<dbReference type="GO" id="GO:0003700">
    <property type="term" value="F:DNA-binding transcription factor activity"/>
    <property type="evidence" value="ECO:0007669"/>
    <property type="project" value="InterPro"/>
</dbReference>
<dbReference type="InterPro" id="IPR050389">
    <property type="entry name" value="LysR-type_TF"/>
</dbReference>
<evidence type="ECO:0000256" key="3">
    <source>
        <dbReference type="ARBA" id="ARBA00023125"/>
    </source>
</evidence>
<dbReference type="SUPFAM" id="SSF46785">
    <property type="entry name" value="Winged helix' DNA-binding domain"/>
    <property type="match status" value="1"/>
</dbReference>
<dbReference type="InterPro" id="IPR036390">
    <property type="entry name" value="WH_DNA-bd_sf"/>
</dbReference>
<dbReference type="InterPro" id="IPR036388">
    <property type="entry name" value="WH-like_DNA-bd_sf"/>
</dbReference>
<dbReference type="Pfam" id="PF03466">
    <property type="entry name" value="LysR_substrate"/>
    <property type="match status" value="1"/>
</dbReference>
<dbReference type="RefSeq" id="WP_180547375.1">
    <property type="nucleotide sequence ID" value="NZ_CP053927.1"/>
</dbReference>
<dbReference type="Gene3D" id="3.40.190.10">
    <property type="entry name" value="Periplasmic binding protein-like II"/>
    <property type="match status" value="2"/>
</dbReference>
<evidence type="ECO:0000259" key="5">
    <source>
        <dbReference type="PROSITE" id="PS50931"/>
    </source>
</evidence>
<dbReference type="PANTHER" id="PTHR30118">
    <property type="entry name" value="HTH-TYPE TRANSCRIPTIONAL REGULATOR LEUO-RELATED"/>
    <property type="match status" value="1"/>
</dbReference>
<evidence type="ECO:0000256" key="2">
    <source>
        <dbReference type="ARBA" id="ARBA00023015"/>
    </source>
</evidence>
<dbReference type="PROSITE" id="PS50931">
    <property type="entry name" value="HTH_LYSR"/>
    <property type="match status" value="1"/>
</dbReference>
<dbReference type="PANTHER" id="PTHR30118:SF15">
    <property type="entry name" value="TRANSCRIPTIONAL REGULATORY PROTEIN"/>
    <property type="match status" value="1"/>
</dbReference>
<dbReference type="AlphaFoldDB" id="A0A1C3HFF6"/>
<evidence type="ECO:0000256" key="4">
    <source>
        <dbReference type="ARBA" id="ARBA00023163"/>
    </source>
</evidence>
<dbReference type="InterPro" id="IPR000847">
    <property type="entry name" value="LysR_HTH_N"/>
</dbReference>
<dbReference type="Gene3D" id="1.10.10.10">
    <property type="entry name" value="Winged helix-like DNA-binding domain superfamily/Winged helix DNA-binding domain"/>
    <property type="match status" value="1"/>
</dbReference>
<dbReference type="SUPFAM" id="SSF53850">
    <property type="entry name" value="Periplasmic binding protein-like II"/>
    <property type="match status" value="1"/>
</dbReference>
<evidence type="ECO:0000256" key="1">
    <source>
        <dbReference type="ARBA" id="ARBA00009437"/>
    </source>
</evidence>
<reference evidence="6" key="1">
    <citation type="submission" date="2016-05" db="EMBL/GenBank/DDBJ databases">
        <authorList>
            <person name="Cock P.J.A."/>
            <person name="Cock P.J.A."/>
        </authorList>
    </citation>
    <scope>NUCLEOTIDE SEQUENCE</scope>
    <source>
        <strain evidence="6">PWN146_assembly</strain>
    </source>
</reference>
<accession>A0A1C3HFF6</accession>
<proteinExistence type="inferred from homology"/>
<feature type="domain" description="HTH lysR-type" evidence="5">
    <location>
        <begin position="6"/>
        <end position="63"/>
    </location>
</feature>
<dbReference type="PRINTS" id="PR00039">
    <property type="entry name" value="HTHLYSR"/>
</dbReference>
<protein>
    <submittedName>
        <fullName evidence="6">Nodulation protein D 2</fullName>
    </submittedName>
</protein>
<keyword evidence="4" id="KW-0804">Transcription</keyword>
<sequence>MNLANVDLNLLVVFEALYQTRNVTAAGRRLNRAQPSVSNALARLRTLLNDPLFVRSGGGMAPTPRAHQLMPQIRQVLEQIHLALAPPARFDPATAGQRRFTLAAGDYADILLLPAIISRLRQTAPGIDIRVSRLDRHNIYRQLDRGEVDIALGGHLSGTESHYVRTLFEEHLVCIASRSHPQLADGRWDLARYLSLPHGLYAPADDGSARGLVDRRLAEIGGQRRVAVTFSHIVALPAVVADSDLIATLAASVARRFSDPQRVRFLPLPDELAIAPFPIELIAGRQAQRDPALIWLCELIGQIPFDFCPA</sequence>
<dbReference type="InterPro" id="IPR005119">
    <property type="entry name" value="LysR_subst-bd"/>
</dbReference>
<dbReference type="CDD" id="cd08417">
    <property type="entry name" value="PBP2_Nitroaromatics_like"/>
    <property type="match status" value="1"/>
</dbReference>
<keyword evidence="2" id="KW-0805">Transcription regulation</keyword>
<evidence type="ECO:0000313" key="6">
    <source>
        <dbReference type="EMBL" id="SAY43777.1"/>
    </source>
</evidence>
<gene>
    <name evidence="6" type="primary">nodD2_3</name>
    <name evidence="6" type="ORF">PWN146_02470</name>
</gene>
<dbReference type="GO" id="GO:0003677">
    <property type="term" value="F:DNA binding"/>
    <property type="evidence" value="ECO:0007669"/>
    <property type="project" value="UniProtKB-KW"/>
</dbReference>